<dbReference type="Proteomes" id="UP000176288">
    <property type="component" value="Chromosome"/>
</dbReference>
<evidence type="ECO:0000313" key="3">
    <source>
        <dbReference type="EMBL" id="AOZ72452.1"/>
    </source>
</evidence>
<gene>
    <name evidence="3" type="ORF">BK816_03380</name>
</gene>
<dbReference type="OrthoDB" id="153025at2"/>
<evidence type="ECO:0000313" key="4">
    <source>
        <dbReference type="Proteomes" id="UP000176288"/>
    </source>
</evidence>
<reference evidence="3 4" key="1">
    <citation type="submission" date="2016-10" db="EMBL/GenBank/DDBJ databases">
        <title>Actinomyces aegypiusis sp. nov., isolated from the Aegypius monachus in Qinghai Tibet Plateau China.</title>
        <authorList>
            <person name="Wang Y."/>
        </authorList>
    </citation>
    <scope>NUCLEOTIDE SEQUENCE [LARGE SCALE GENOMIC DNA]</scope>
    <source>
        <strain evidence="3 4">VUL4_3</strain>
    </source>
</reference>
<dbReference type="AlphaFoldDB" id="A0A1D9MJI9"/>
<organism evidence="3 4">
    <name type="scientific">Boudabousia tangfeifanii</name>
    <dbReference type="NCBI Taxonomy" id="1912795"/>
    <lineage>
        <taxon>Bacteria</taxon>
        <taxon>Bacillati</taxon>
        <taxon>Actinomycetota</taxon>
        <taxon>Actinomycetes</taxon>
        <taxon>Actinomycetales</taxon>
        <taxon>Actinomycetaceae</taxon>
        <taxon>Boudabousia</taxon>
    </lineage>
</organism>
<evidence type="ECO:0000256" key="1">
    <source>
        <dbReference type="SAM" id="Coils"/>
    </source>
</evidence>
<dbReference type="KEGG" id="avu:BK816_03380"/>
<dbReference type="RefSeq" id="WP_071163918.1">
    <property type="nucleotide sequence ID" value="NZ_CP017812.1"/>
</dbReference>
<proteinExistence type="predicted"/>
<name>A0A1D9MJI9_9ACTO</name>
<dbReference type="InterPro" id="IPR050834">
    <property type="entry name" value="Glycosyltransf_2"/>
</dbReference>
<feature type="coiled-coil region" evidence="1">
    <location>
        <begin position="269"/>
        <end position="331"/>
    </location>
</feature>
<evidence type="ECO:0000259" key="2">
    <source>
        <dbReference type="Pfam" id="PF00535"/>
    </source>
</evidence>
<dbReference type="Gene3D" id="3.90.550.10">
    <property type="entry name" value="Spore Coat Polysaccharide Biosynthesis Protein SpsA, Chain A"/>
    <property type="match status" value="1"/>
</dbReference>
<dbReference type="InterPro" id="IPR029044">
    <property type="entry name" value="Nucleotide-diphossugar_trans"/>
</dbReference>
<dbReference type="InterPro" id="IPR001173">
    <property type="entry name" value="Glyco_trans_2-like"/>
</dbReference>
<dbReference type="STRING" id="1912795.BK816_03380"/>
<dbReference type="Pfam" id="PF00535">
    <property type="entry name" value="Glycos_transf_2"/>
    <property type="match status" value="1"/>
</dbReference>
<dbReference type="CDD" id="cd00761">
    <property type="entry name" value="Glyco_tranf_GTA_type"/>
    <property type="match status" value="1"/>
</dbReference>
<dbReference type="SUPFAM" id="SSF90257">
    <property type="entry name" value="Myosin rod fragments"/>
    <property type="match status" value="1"/>
</dbReference>
<protein>
    <recommendedName>
        <fullName evidence="2">Glycosyltransferase 2-like domain-containing protein</fullName>
    </recommendedName>
</protein>
<accession>A0A1D9MJI9</accession>
<dbReference type="EMBL" id="CP017812">
    <property type="protein sequence ID" value="AOZ72452.1"/>
    <property type="molecule type" value="Genomic_DNA"/>
</dbReference>
<keyword evidence="1" id="KW-0175">Coiled coil</keyword>
<keyword evidence="4" id="KW-1185">Reference proteome</keyword>
<feature type="domain" description="Glycosyltransferase 2-like" evidence="2">
    <location>
        <begin position="6"/>
        <end position="129"/>
    </location>
</feature>
<sequence>MSPRVSIIVRTKDRAKFLTRAIADITAQTFNNYEVFIVNDGGDPKAVDEVLSSWGTDSRFEVIHLPQNRGMEAASNLGLEKARGEFISIHDDDDTWEPTFLEKTTEALSKHQDWGAVAVRTEIIYETIKDGEIVFEGRQIAWPEIRDINLISLSRQNQAVPISCLYRKSTLDELGGFRADLPVVGDWEYHLRLARYSQIGFLDGAPLAYWHQRPSLQGTTGNSVFAAQSEHTKYDSKIRREYLGNDLSNEQIGRLLANGVEFHFLREQNYQLDHKLNDANDQLRSLNDQIRPLAEQVRALTDLVVAQNERIGALEQQVAQQTQTVSEIKEMLNWLLHKVDHSSVIALGRNALKQLKPKK</sequence>
<dbReference type="SUPFAM" id="SSF53448">
    <property type="entry name" value="Nucleotide-diphospho-sugar transferases"/>
    <property type="match status" value="1"/>
</dbReference>
<dbReference type="PANTHER" id="PTHR43685">
    <property type="entry name" value="GLYCOSYLTRANSFERASE"/>
    <property type="match status" value="1"/>
</dbReference>
<dbReference type="PANTHER" id="PTHR43685:SF2">
    <property type="entry name" value="GLYCOSYLTRANSFERASE 2-LIKE DOMAIN-CONTAINING PROTEIN"/>
    <property type="match status" value="1"/>
</dbReference>